<gene>
    <name evidence="1" type="ORF">MILVUS5_LOCUS24875</name>
</gene>
<sequence length="419" mass="48736">MENAMDMDLNSPAKEVKQGTESRTTNEDGLREFTWQEIRTLSASISGPWCLAGDFNIVLYEREKIGGAPINNRSVASFASCLSDCNLFYLGFAGHPFTFHRGNLHERLDRVVCNSAWQQMFPSSSNVHLPLSSSDHCGLWFRPQPDTTRCRKNNYFKFLGSWLDHPDFDNQVRNSWYISSDWRDNMNRTSTNLKSWNKQVVGNIFKRKERILRRLEGINRALHDGPNDCLIHLKADLWEEYRQITQQEENYWFQQARSKWITLGESTLVRRRQNKIVALQENYDSWIYDEDTLKQHVVEFYNSLYTSQGLNNSSFTTISTFPVIREGDFEHIGSILDIIFKETSMMKRNKPKMDCFALHVAFLCFFNFSSVSVLAVCDVLQSFPRPVVRAESLVSSSIMRDPLCCVFPFLSLRSFSYMQ</sequence>
<organism evidence="1 2">
    <name type="scientific">Trifolium pratense</name>
    <name type="common">Red clover</name>
    <dbReference type="NCBI Taxonomy" id="57577"/>
    <lineage>
        <taxon>Eukaryota</taxon>
        <taxon>Viridiplantae</taxon>
        <taxon>Streptophyta</taxon>
        <taxon>Embryophyta</taxon>
        <taxon>Tracheophyta</taxon>
        <taxon>Spermatophyta</taxon>
        <taxon>Magnoliopsida</taxon>
        <taxon>eudicotyledons</taxon>
        <taxon>Gunneridae</taxon>
        <taxon>Pentapetalae</taxon>
        <taxon>rosids</taxon>
        <taxon>fabids</taxon>
        <taxon>Fabales</taxon>
        <taxon>Fabaceae</taxon>
        <taxon>Papilionoideae</taxon>
        <taxon>50 kb inversion clade</taxon>
        <taxon>NPAAA clade</taxon>
        <taxon>Hologalegina</taxon>
        <taxon>IRL clade</taxon>
        <taxon>Trifolieae</taxon>
        <taxon>Trifolium</taxon>
    </lineage>
</organism>
<proteinExistence type="predicted"/>
<protein>
    <submittedName>
        <fullName evidence="1">Uncharacterized protein</fullName>
    </submittedName>
</protein>
<comment type="caution">
    <text evidence="1">The sequence shown here is derived from an EMBL/GenBank/DDBJ whole genome shotgun (WGS) entry which is preliminary data.</text>
</comment>
<dbReference type="EMBL" id="CASHSV030000311">
    <property type="protein sequence ID" value="CAJ2658508.1"/>
    <property type="molecule type" value="Genomic_DNA"/>
</dbReference>
<keyword evidence="2" id="KW-1185">Reference proteome</keyword>
<evidence type="ECO:0000313" key="2">
    <source>
        <dbReference type="Proteomes" id="UP001177021"/>
    </source>
</evidence>
<name>A0ACB0KPT3_TRIPR</name>
<reference evidence="1" key="1">
    <citation type="submission" date="2023-10" db="EMBL/GenBank/DDBJ databases">
        <authorList>
            <person name="Rodriguez Cubillos JULIANA M."/>
            <person name="De Vega J."/>
        </authorList>
    </citation>
    <scope>NUCLEOTIDE SEQUENCE</scope>
</reference>
<evidence type="ECO:0000313" key="1">
    <source>
        <dbReference type="EMBL" id="CAJ2658508.1"/>
    </source>
</evidence>
<dbReference type="Proteomes" id="UP001177021">
    <property type="component" value="Unassembled WGS sequence"/>
</dbReference>
<accession>A0ACB0KPT3</accession>